<gene>
    <name evidence="4" type="ORF">C2G38_1779248</name>
</gene>
<dbReference type="Proteomes" id="UP000266673">
    <property type="component" value="Unassembled WGS sequence"/>
</dbReference>
<dbReference type="OrthoDB" id="2443524at2759"/>
<keyword evidence="2" id="KW-0472">Membrane</keyword>
<evidence type="ECO:0000256" key="2">
    <source>
        <dbReference type="SAM" id="Phobius"/>
    </source>
</evidence>
<comment type="caution">
    <text evidence="4">The sequence shown here is derived from an EMBL/GenBank/DDBJ whole genome shotgun (WGS) entry which is preliminary data.</text>
</comment>
<proteinExistence type="predicted"/>
<name>A0A397UVY1_9GLOM</name>
<keyword evidence="5" id="KW-1185">Reference proteome</keyword>
<keyword evidence="2" id="KW-0812">Transmembrane</keyword>
<dbReference type="AlphaFoldDB" id="A0A397UVY1"/>
<keyword evidence="1" id="KW-0862">Zinc</keyword>
<dbReference type="PROSITE" id="PS50966">
    <property type="entry name" value="ZF_SWIM"/>
    <property type="match status" value="1"/>
</dbReference>
<evidence type="ECO:0000256" key="1">
    <source>
        <dbReference type="PROSITE-ProRule" id="PRU00325"/>
    </source>
</evidence>
<evidence type="ECO:0000259" key="3">
    <source>
        <dbReference type="PROSITE" id="PS50966"/>
    </source>
</evidence>
<dbReference type="InterPro" id="IPR007527">
    <property type="entry name" value="Znf_SWIM"/>
</dbReference>
<feature type="domain" description="SWIM-type" evidence="3">
    <location>
        <begin position="73"/>
        <end position="107"/>
    </location>
</feature>
<organism evidence="4 5">
    <name type="scientific">Gigaspora rosea</name>
    <dbReference type="NCBI Taxonomy" id="44941"/>
    <lineage>
        <taxon>Eukaryota</taxon>
        <taxon>Fungi</taxon>
        <taxon>Fungi incertae sedis</taxon>
        <taxon>Mucoromycota</taxon>
        <taxon>Glomeromycotina</taxon>
        <taxon>Glomeromycetes</taxon>
        <taxon>Diversisporales</taxon>
        <taxon>Gigasporaceae</taxon>
        <taxon>Gigaspora</taxon>
    </lineage>
</organism>
<keyword evidence="1" id="KW-0479">Metal-binding</keyword>
<evidence type="ECO:0000313" key="5">
    <source>
        <dbReference type="Proteomes" id="UP000266673"/>
    </source>
</evidence>
<dbReference type="STRING" id="44941.A0A397UVY1"/>
<sequence>MDQCPHYRACRTNLEAELQQRDISGMNLSEGMFSEDLYDEVLIELTELIDRISPNDIRELWAVSRIDRQKHHFVIIFGNASYLCTCLTLINYGIICHHFFAVLLESEIAQFHIGILAKRWFNDRVIQKMKRSVMNVQFRLEMVKILVHLNMKPRLTLP</sequence>
<feature type="transmembrane region" description="Helical" evidence="2">
    <location>
        <begin position="73"/>
        <end position="94"/>
    </location>
</feature>
<dbReference type="EMBL" id="QKWP01000980">
    <property type="protein sequence ID" value="RIB12889.1"/>
    <property type="molecule type" value="Genomic_DNA"/>
</dbReference>
<protein>
    <recommendedName>
        <fullName evidence="3">SWIM-type domain-containing protein</fullName>
    </recommendedName>
</protein>
<evidence type="ECO:0000313" key="4">
    <source>
        <dbReference type="EMBL" id="RIB12889.1"/>
    </source>
</evidence>
<keyword evidence="1" id="KW-0863">Zinc-finger</keyword>
<keyword evidence="2" id="KW-1133">Transmembrane helix</keyword>
<reference evidence="4 5" key="1">
    <citation type="submission" date="2018-06" db="EMBL/GenBank/DDBJ databases">
        <title>Comparative genomics reveals the genomic features of Rhizophagus irregularis, R. cerebriforme, R. diaphanum and Gigaspora rosea, and their symbiotic lifestyle signature.</title>
        <authorList>
            <person name="Morin E."/>
            <person name="San Clemente H."/>
            <person name="Chen E.C.H."/>
            <person name="De La Providencia I."/>
            <person name="Hainaut M."/>
            <person name="Kuo A."/>
            <person name="Kohler A."/>
            <person name="Murat C."/>
            <person name="Tang N."/>
            <person name="Roy S."/>
            <person name="Loubradou J."/>
            <person name="Henrissat B."/>
            <person name="Grigoriev I.V."/>
            <person name="Corradi N."/>
            <person name="Roux C."/>
            <person name="Martin F.M."/>
        </authorList>
    </citation>
    <scope>NUCLEOTIDE SEQUENCE [LARGE SCALE GENOMIC DNA]</scope>
    <source>
        <strain evidence="4 5">DAOM 194757</strain>
    </source>
</reference>
<accession>A0A397UVY1</accession>
<dbReference type="GO" id="GO:0008270">
    <property type="term" value="F:zinc ion binding"/>
    <property type="evidence" value="ECO:0007669"/>
    <property type="project" value="UniProtKB-KW"/>
</dbReference>